<dbReference type="InterPro" id="IPR029069">
    <property type="entry name" value="HotDog_dom_sf"/>
</dbReference>
<dbReference type="SUPFAM" id="SSF54637">
    <property type="entry name" value="Thioesterase/thiol ester dehydrase-isomerase"/>
    <property type="match status" value="1"/>
</dbReference>
<sequence length="147" mass="16057">MYDEAVIRPGGARGHLAIRQVAMPANTNQNGDIFGGWIMSQMDVGGGVYARLVTGGRVVTVAVEALTFHKPVQVGDEVSVYCSVVRKGRTSITIHVQTWVRRYPGVKSWSGTNRTDPAEYGKFFLVTEGNFVFVRVDDGGNPIPFPQ</sequence>
<evidence type="ECO:0000256" key="2">
    <source>
        <dbReference type="ARBA" id="ARBA00022801"/>
    </source>
</evidence>
<accession>A0A8J7CQ04</accession>
<dbReference type="GO" id="GO:0006637">
    <property type="term" value="P:acyl-CoA metabolic process"/>
    <property type="evidence" value="ECO:0007669"/>
    <property type="project" value="TreeGrafter"/>
</dbReference>
<dbReference type="InterPro" id="IPR033120">
    <property type="entry name" value="HOTDOG_ACOT"/>
</dbReference>
<feature type="domain" description="HotDog ACOT-type" evidence="4">
    <location>
        <begin position="12"/>
        <end position="139"/>
    </location>
</feature>
<evidence type="ECO:0000313" key="5">
    <source>
        <dbReference type="EMBL" id="MBE1236315.1"/>
    </source>
</evidence>
<dbReference type="InterPro" id="IPR040170">
    <property type="entry name" value="Cytosol_ACT"/>
</dbReference>
<dbReference type="PANTHER" id="PTHR11049:SF5">
    <property type="entry name" value="ACYL-COA THIOESTER HYDROLASE YCIA"/>
    <property type="match status" value="1"/>
</dbReference>
<dbReference type="PROSITE" id="PS51770">
    <property type="entry name" value="HOTDOG_ACOT"/>
    <property type="match status" value="1"/>
</dbReference>
<proteinExistence type="inferred from homology"/>
<evidence type="ECO:0000256" key="1">
    <source>
        <dbReference type="ARBA" id="ARBA00010458"/>
    </source>
</evidence>
<dbReference type="PANTHER" id="PTHR11049">
    <property type="entry name" value="ACYL COENZYME A THIOESTER HYDROLASE"/>
    <property type="match status" value="1"/>
</dbReference>
<dbReference type="AlphaFoldDB" id="A0A8J7CQ04"/>
<evidence type="ECO:0000256" key="3">
    <source>
        <dbReference type="PROSITE-ProRule" id="PRU01106"/>
    </source>
</evidence>
<dbReference type="GO" id="GO:0052816">
    <property type="term" value="F:long-chain fatty acyl-CoA hydrolase activity"/>
    <property type="evidence" value="ECO:0007669"/>
    <property type="project" value="TreeGrafter"/>
</dbReference>
<dbReference type="EMBL" id="JACZHT010000001">
    <property type="protein sequence ID" value="MBE1236315.1"/>
    <property type="molecule type" value="Genomic_DNA"/>
</dbReference>
<dbReference type="Pfam" id="PF03061">
    <property type="entry name" value="4HBT"/>
    <property type="match status" value="1"/>
</dbReference>
<dbReference type="CDD" id="cd03442">
    <property type="entry name" value="BFIT_BACH"/>
    <property type="match status" value="1"/>
</dbReference>
<dbReference type="InterPro" id="IPR006683">
    <property type="entry name" value="Thioestr_dom"/>
</dbReference>
<keyword evidence="2 3" id="KW-0378">Hydrolase</keyword>
<organism evidence="5 6">
    <name type="scientific">Phaeovibrio sulfidiphilus</name>
    <dbReference type="NCBI Taxonomy" id="1220600"/>
    <lineage>
        <taxon>Bacteria</taxon>
        <taxon>Pseudomonadati</taxon>
        <taxon>Pseudomonadota</taxon>
        <taxon>Alphaproteobacteria</taxon>
        <taxon>Rhodospirillales</taxon>
        <taxon>Rhodospirillaceae</taxon>
        <taxon>Phaeovibrio</taxon>
    </lineage>
</organism>
<name>A0A8J7CQ04_9PROT</name>
<dbReference type="Proteomes" id="UP000631034">
    <property type="component" value="Unassembled WGS sequence"/>
</dbReference>
<comment type="similarity">
    <text evidence="1">Belongs to the acyl coenzyme A hydrolase family.</text>
</comment>
<evidence type="ECO:0000259" key="4">
    <source>
        <dbReference type="PROSITE" id="PS51770"/>
    </source>
</evidence>
<dbReference type="Gene3D" id="3.10.129.10">
    <property type="entry name" value="Hotdog Thioesterase"/>
    <property type="match status" value="1"/>
</dbReference>
<dbReference type="GO" id="GO:0009062">
    <property type="term" value="P:fatty acid catabolic process"/>
    <property type="evidence" value="ECO:0007669"/>
    <property type="project" value="TreeGrafter"/>
</dbReference>
<comment type="caution">
    <text evidence="5">The sequence shown here is derived from an EMBL/GenBank/DDBJ whole genome shotgun (WGS) entry which is preliminary data.</text>
</comment>
<evidence type="ECO:0000313" key="6">
    <source>
        <dbReference type="Proteomes" id="UP000631034"/>
    </source>
</evidence>
<gene>
    <name evidence="5" type="ORF">IHV25_01425</name>
</gene>
<protein>
    <submittedName>
        <fullName evidence="5">Acyl-CoA thioesterase</fullName>
    </submittedName>
</protein>
<reference evidence="5" key="1">
    <citation type="submission" date="2020-10" db="EMBL/GenBank/DDBJ databases">
        <title>Genome sequence of the unusual species of purple photosynthetic bacteria, Phaeovibrio sulfidiphilus DSM 23193, type strain.</title>
        <authorList>
            <person name="Kyndt J.A."/>
            <person name="Meyer T.E."/>
        </authorList>
    </citation>
    <scope>NUCLEOTIDE SEQUENCE</scope>
    <source>
        <strain evidence="5">DSM 23193</strain>
    </source>
</reference>
<dbReference type="GO" id="GO:0005829">
    <property type="term" value="C:cytosol"/>
    <property type="evidence" value="ECO:0007669"/>
    <property type="project" value="TreeGrafter"/>
</dbReference>
<keyword evidence="6" id="KW-1185">Reference proteome</keyword>